<dbReference type="GO" id="GO:0008270">
    <property type="term" value="F:zinc ion binding"/>
    <property type="evidence" value="ECO:0007669"/>
    <property type="project" value="InterPro"/>
</dbReference>
<dbReference type="RefSeq" id="YP_001649160.1">
    <property type="nucleotide sequence ID" value="NC_010240.1"/>
</dbReference>
<dbReference type="GeneID" id="10973862"/>
<evidence type="ECO:0000313" key="2">
    <source>
        <dbReference type="Proteomes" id="UP000203266"/>
    </source>
</evidence>
<keyword evidence="2" id="KW-1185">Reference proteome</keyword>
<name>A9YN20_9BBAC</name>
<dbReference type="GO" id="GO:0003677">
    <property type="term" value="F:DNA binding"/>
    <property type="evidence" value="ECO:0007669"/>
    <property type="project" value="InterPro"/>
</dbReference>
<dbReference type="Pfam" id="PF06061">
    <property type="entry name" value="Baculo_ME53"/>
    <property type="match status" value="1"/>
</dbReference>
<dbReference type="KEGG" id="vg:10973862"/>
<evidence type="ECO:0000313" key="1">
    <source>
        <dbReference type="EMBL" id="ABY47869.1"/>
    </source>
</evidence>
<dbReference type="EMBL" id="EU255577">
    <property type="protein sequence ID" value="ABY47869.1"/>
    <property type="molecule type" value="Genomic_DNA"/>
</dbReference>
<sequence>MTKRRSVVKNCEYITTVYDGTTRQTMDKRDQFLSQELRHALMFLVDFAKNAVSGHSNVLRFTPTCHKCGKTFNQIYVDTHNSYMFMVVKSWLQMDVDKVKFSCLQCKNEPMEDVIELYPSFSLANLKKLMYSGTLKRFVFPFIEPGKKKCRRIGLQPVDLPTVLDDLVQSKSLCEDIDSVTLRNANNDEVVARDDIYYLRVDWGSDITFSVPTQFTRQLLNKSGDYYLEIITREYKEFQPFYVFFHHGNNTSCVACINKLCLTQKKKRLVPVLFCNNCGFTDPNYWSSTTPNVYPFWLDSYDYKRTYWKCRKKVNLMLYDVDVSI</sequence>
<dbReference type="InterPro" id="IPR010336">
    <property type="entry name" value="Baculo_ME53"/>
</dbReference>
<accession>A9YN20</accession>
<dbReference type="Proteomes" id="UP000203266">
    <property type="component" value="Segment"/>
</dbReference>
<dbReference type="OrthoDB" id="2566at10239"/>
<reference evidence="1 2" key="1">
    <citation type="journal article" date="2008" name="Virus Genes">
        <title>Genomic sequence analysis of a granulovirus isolated from the Old World bollworm, Helicoverpa armigera.</title>
        <authorList>
            <person name="Harrison R.L."/>
            <person name="Popham H.J."/>
        </authorList>
    </citation>
    <scope>NUCLEOTIDE SEQUENCE [LARGE SCALE GENOMIC DNA]</scope>
</reference>
<organism evidence="1 2">
    <name type="scientific">Helicoverpa armigera granulovirus</name>
    <dbReference type="NCBI Taxonomy" id="489830"/>
    <lineage>
        <taxon>Viruses</taxon>
        <taxon>Viruses incertae sedis</taxon>
        <taxon>Naldaviricetes</taxon>
        <taxon>Lefavirales</taxon>
        <taxon>Baculoviridae</taxon>
        <taxon>Betabaculovirus</taxon>
        <taxon>Betabaculovirus helarmigerae</taxon>
    </lineage>
</organism>
<protein>
    <submittedName>
        <fullName evidence="1">ME53</fullName>
    </submittedName>
</protein>
<proteinExistence type="predicted"/>